<dbReference type="InterPro" id="IPR001031">
    <property type="entry name" value="Thioesterase"/>
</dbReference>
<evidence type="ECO:0000313" key="3">
    <source>
        <dbReference type="EMBL" id="OKH11075.1"/>
    </source>
</evidence>
<keyword evidence="4" id="KW-1185">Reference proteome</keyword>
<proteinExistence type="inferred from homology"/>
<dbReference type="OrthoDB" id="2213423at2"/>
<dbReference type="Proteomes" id="UP000186391">
    <property type="component" value="Unassembled WGS sequence"/>
</dbReference>
<reference evidence="3 4" key="1">
    <citation type="submission" date="2016-11" db="EMBL/GenBank/DDBJ databases">
        <title>Draft Genome Sequences of Nine Cyanobacterial Strains from Diverse Habitats.</title>
        <authorList>
            <person name="Zhu T."/>
            <person name="Hou S."/>
            <person name="Lu X."/>
            <person name="Hess W.R."/>
        </authorList>
    </citation>
    <scope>NUCLEOTIDE SEQUENCE [LARGE SCALE GENOMIC DNA]</scope>
    <source>
        <strain evidence="3 4">NIES-592</strain>
    </source>
</reference>
<dbReference type="PANTHER" id="PTHR11487">
    <property type="entry name" value="THIOESTERASE"/>
    <property type="match status" value="1"/>
</dbReference>
<feature type="domain" description="Thioesterase" evidence="2">
    <location>
        <begin position="32"/>
        <end position="256"/>
    </location>
</feature>
<name>A0A1U7GT49_9CYAN</name>
<dbReference type="EMBL" id="MRCA01000023">
    <property type="protein sequence ID" value="OKH11075.1"/>
    <property type="molecule type" value="Genomic_DNA"/>
</dbReference>
<dbReference type="GO" id="GO:0008610">
    <property type="term" value="P:lipid biosynthetic process"/>
    <property type="evidence" value="ECO:0007669"/>
    <property type="project" value="TreeGrafter"/>
</dbReference>
<dbReference type="SUPFAM" id="SSF53474">
    <property type="entry name" value="alpha/beta-Hydrolases"/>
    <property type="match status" value="1"/>
</dbReference>
<dbReference type="Gene3D" id="3.40.50.1820">
    <property type="entry name" value="alpha/beta hydrolase"/>
    <property type="match status" value="1"/>
</dbReference>
<dbReference type="AlphaFoldDB" id="A0A1U7GT49"/>
<comment type="caution">
    <text evidence="3">The sequence shown here is derived from an EMBL/GenBank/DDBJ whole genome shotgun (WGS) entry which is preliminary data.</text>
</comment>
<dbReference type="InterPro" id="IPR012223">
    <property type="entry name" value="TEII"/>
</dbReference>
<dbReference type="Pfam" id="PF00975">
    <property type="entry name" value="Thioesterase"/>
    <property type="match status" value="1"/>
</dbReference>
<sequence>MRTSKNDSKMPNPSSLDSWLIYPTPNPDAQIRLFCFPYAGGSANIFRRWSNHLPNTIEVCAIELPGRGMRIKLPPFTQLEPLITELASVLKPKLDKPFAFFGHSMGGLVSFELALLLRKKYGINPNHLFVSAHRAPQLVAPKPPIHGLPEAEFIAELHRLNGTPQALLENDELMQLFIPLLRADFAVLETYVYTQQAPLNIPITAFGGLQDQEVSRDQIQAWQEQTSASFALHMFPGDHFFLHSFYSSILEIISQKIIV</sequence>
<dbReference type="PANTHER" id="PTHR11487:SF0">
    <property type="entry name" value="S-ACYL FATTY ACID SYNTHASE THIOESTERASE, MEDIUM CHAIN"/>
    <property type="match status" value="1"/>
</dbReference>
<evidence type="ECO:0000313" key="4">
    <source>
        <dbReference type="Proteomes" id="UP000186391"/>
    </source>
</evidence>
<dbReference type="InterPro" id="IPR029058">
    <property type="entry name" value="AB_hydrolase_fold"/>
</dbReference>
<evidence type="ECO:0000259" key="2">
    <source>
        <dbReference type="Pfam" id="PF00975"/>
    </source>
</evidence>
<gene>
    <name evidence="3" type="ORF">NIES592_22825</name>
</gene>
<organism evidence="3 4">
    <name type="scientific">Fischerella major NIES-592</name>
    <dbReference type="NCBI Taxonomy" id="210994"/>
    <lineage>
        <taxon>Bacteria</taxon>
        <taxon>Bacillati</taxon>
        <taxon>Cyanobacteriota</taxon>
        <taxon>Cyanophyceae</taxon>
        <taxon>Nostocales</taxon>
        <taxon>Hapalosiphonaceae</taxon>
        <taxon>Fischerella</taxon>
    </lineage>
</organism>
<accession>A0A1U7GT49</accession>
<evidence type="ECO:0000256" key="1">
    <source>
        <dbReference type="ARBA" id="ARBA00007169"/>
    </source>
</evidence>
<comment type="similarity">
    <text evidence="1">Belongs to the thioesterase family.</text>
</comment>
<protein>
    <submittedName>
        <fullName evidence="3">Putative thioesterase</fullName>
    </submittedName>
</protein>